<keyword evidence="1" id="KW-0238">DNA-binding</keyword>
<dbReference type="Gene3D" id="1.10.260.40">
    <property type="entry name" value="lambda repressor-like DNA-binding domains"/>
    <property type="match status" value="1"/>
</dbReference>
<dbReference type="InterPro" id="IPR001387">
    <property type="entry name" value="Cro/C1-type_HTH"/>
</dbReference>
<dbReference type="PANTHER" id="PTHR46558">
    <property type="entry name" value="TRACRIPTIONAL REGULATORY PROTEIN-RELATED-RELATED"/>
    <property type="match status" value="1"/>
</dbReference>
<dbReference type="InterPro" id="IPR010982">
    <property type="entry name" value="Lambda_DNA-bd_dom_sf"/>
</dbReference>
<organism evidence="3 4">
    <name type="scientific">Clostridium tanneri</name>
    <dbReference type="NCBI Taxonomy" id="3037988"/>
    <lineage>
        <taxon>Bacteria</taxon>
        <taxon>Bacillati</taxon>
        <taxon>Bacillota</taxon>
        <taxon>Clostridia</taxon>
        <taxon>Eubacteriales</taxon>
        <taxon>Clostridiaceae</taxon>
        <taxon>Clostridium</taxon>
    </lineage>
</organism>
<reference evidence="3 4" key="1">
    <citation type="submission" date="2023-04" db="EMBL/GenBank/DDBJ databases">
        <title>Clostridium tannerae sp. nov., isolated from the fecal material of an alpaca.</title>
        <authorList>
            <person name="Miller S."/>
            <person name="Hendry M."/>
            <person name="King J."/>
            <person name="Sankaranarayanan K."/>
            <person name="Lawson P.A."/>
        </authorList>
    </citation>
    <scope>NUCLEOTIDE SEQUENCE [LARGE SCALE GENOMIC DNA]</scope>
    <source>
        <strain evidence="3 4">A1-XYC3</strain>
    </source>
</reference>
<dbReference type="Pfam" id="PF01381">
    <property type="entry name" value="HTH_3"/>
    <property type="match status" value="1"/>
</dbReference>
<proteinExistence type="predicted"/>
<dbReference type="Proteomes" id="UP001281656">
    <property type="component" value="Unassembled WGS sequence"/>
</dbReference>
<dbReference type="EMBL" id="JARUJP010000024">
    <property type="protein sequence ID" value="MDW8802639.1"/>
    <property type="molecule type" value="Genomic_DNA"/>
</dbReference>
<keyword evidence="4" id="KW-1185">Reference proteome</keyword>
<feature type="domain" description="HTH cro/C1-type" evidence="2">
    <location>
        <begin position="8"/>
        <end position="62"/>
    </location>
</feature>
<accession>A0ABU4JWV9</accession>
<evidence type="ECO:0000313" key="3">
    <source>
        <dbReference type="EMBL" id="MDW8802639.1"/>
    </source>
</evidence>
<evidence type="ECO:0000313" key="4">
    <source>
        <dbReference type="Proteomes" id="UP001281656"/>
    </source>
</evidence>
<evidence type="ECO:0000259" key="2">
    <source>
        <dbReference type="PROSITE" id="PS50943"/>
    </source>
</evidence>
<evidence type="ECO:0000256" key="1">
    <source>
        <dbReference type="ARBA" id="ARBA00023125"/>
    </source>
</evidence>
<dbReference type="PANTHER" id="PTHR46558:SF11">
    <property type="entry name" value="HTH-TYPE TRANSCRIPTIONAL REGULATOR XRE"/>
    <property type="match status" value="1"/>
</dbReference>
<sequence length="137" mass="15831">MNSFSERFKLLRVEKDLSQHQLSIELNIPRTTISSWELGRRSPDIKTIEYLADFFKVSIDYLLGKNDTRNPLHLTEIANSIYSTIKEDVELAQFIEKLSNCKELQIVSKQIKDLSKPTLMTLSKIIKALESDETTIK</sequence>
<dbReference type="RefSeq" id="WP_318798938.1">
    <property type="nucleotide sequence ID" value="NZ_JARUJP010000024.1"/>
</dbReference>
<dbReference type="CDD" id="cd00093">
    <property type="entry name" value="HTH_XRE"/>
    <property type="match status" value="1"/>
</dbReference>
<name>A0ABU4JWV9_9CLOT</name>
<dbReference type="SUPFAM" id="SSF47413">
    <property type="entry name" value="lambda repressor-like DNA-binding domains"/>
    <property type="match status" value="1"/>
</dbReference>
<dbReference type="SMART" id="SM00530">
    <property type="entry name" value="HTH_XRE"/>
    <property type="match status" value="1"/>
</dbReference>
<comment type="caution">
    <text evidence="3">The sequence shown here is derived from an EMBL/GenBank/DDBJ whole genome shotgun (WGS) entry which is preliminary data.</text>
</comment>
<protein>
    <submittedName>
        <fullName evidence="3">Helix-turn-helix transcriptional regulator</fullName>
    </submittedName>
</protein>
<gene>
    <name evidence="3" type="ORF">P8V03_15940</name>
</gene>
<dbReference type="PROSITE" id="PS50943">
    <property type="entry name" value="HTH_CROC1"/>
    <property type="match status" value="1"/>
</dbReference>